<dbReference type="Gene3D" id="1.10.10.10">
    <property type="entry name" value="Winged helix-like DNA-binding domain superfamily/Winged helix DNA-binding domain"/>
    <property type="match status" value="1"/>
</dbReference>
<evidence type="ECO:0000259" key="6">
    <source>
        <dbReference type="Pfam" id="PF04542"/>
    </source>
</evidence>
<keyword evidence="3" id="KW-0731">Sigma factor</keyword>
<dbReference type="InterPro" id="IPR013249">
    <property type="entry name" value="RNA_pol_sigma70_r4_t2"/>
</dbReference>
<dbReference type="InterPro" id="IPR036388">
    <property type="entry name" value="WH-like_DNA-bd_sf"/>
</dbReference>
<dbReference type="AlphaFoldDB" id="A0A644UB41"/>
<gene>
    <name evidence="8" type="ORF">SDC9_21939</name>
</gene>
<dbReference type="SUPFAM" id="SSF88659">
    <property type="entry name" value="Sigma3 and sigma4 domains of RNA polymerase sigma factors"/>
    <property type="match status" value="1"/>
</dbReference>
<dbReference type="GO" id="GO:0003677">
    <property type="term" value="F:DNA binding"/>
    <property type="evidence" value="ECO:0007669"/>
    <property type="project" value="UniProtKB-KW"/>
</dbReference>
<dbReference type="InterPro" id="IPR013325">
    <property type="entry name" value="RNA_pol_sigma_r2"/>
</dbReference>
<evidence type="ECO:0000256" key="1">
    <source>
        <dbReference type="ARBA" id="ARBA00010641"/>
    </source>
</evidence>
<protein>
    <recommendedName>
        <fullName evidence="9">ECF RNA polymerase sigma factor SigW</fullName>
    </recommendedName>
</protein>
<evidence type="ECO:0000313" key="8">
    <source>
        <dbReference type="EMBL" id="MPL76094.1"/>
    </source>
</evidence>
<evidence type="ECO:0000256" key="4">
    <source>
        <dbReference type="ARBA" id="ARBA00023125"/>
    </source>
</evidence>
<dbReference type="EMBL" id="VSSQ01000094">
    <property type="protein sequence ID" value="MPL76094.1"/>
    <property type="molecule type" value="Genomic_DNA"/>
</dbReference>
<dbReference type="Pfam" id="PF04542">
    <property type="entry name" value="Sigma70_r2"/>
    <property type="match status" value="1"/>
</dbReference>
<dbReference type="Gene3D" id="1.10.1740.10">
    <property type="match status" value="1"/>
</dbReference>
<dbReference type="InterPro" id="IPR039425">
    <property type="entry name" value="RNA_pol_sigma-70-like"/>
</dbReference>
<reference evidence="8" key="1">
    <citation type="submission" date="2019-08" db="EMBL/GenBank/DDBJ databases">
        <authorList>
            <person name="Kucharzyk K."/>
            <person name="Murdoch R.W."/>
            <person name="Higgins S."/>
            <person name="Loffler F."/>
        </authorList>
    </citation>
    <scope>NUCLEOTIDE SEQUENCE</scope>
</reference>
<dbReference type="Pfam" id="PF08281">
    <property type="entry name" value="Sigma70_r4_2"/>
    <property type="match status" value="1"/>
</dbReference>
<dbReference type="InterPro" id="IPR007627">
    <property type="entry name" value="RNA_pol_sigma70_r2"/>
</dbReference>
<dbReference type="PANTHER" id="PTHR43133:SF8">
    <property type="entry name" value="RNA POLYMERASE SIGMA FACTOR HI_1459-RELATED"/>
    <property type="match status" value="1"/>
</dbReference>
<sequence length="237" mass="27900">MQRFFVFHRWQSKKNRKFQIVHGIQIDLQSLHLSKITDLMTIPLTEGKLSDHLSDEELAGFFRQSGNQEIIGELFRRYSHLVLGVCLKYLGNRDDARDAAMEVFEKLFRALRKYEVNNFKSWLFTVTRSHCAMKLREQRKEGFKLGWEANLMGEIMEKLGSQHLINSDDETEERIRRLHLAVENLSPGQQQCILLFYFDEKSYHEIEQLTGFTAMEVKSHIQNGKRNLKNALEKSAY</sequence>
<dbReference type="GO" id="GO:0006352">
    <property type="term" value="P:DNA-templated transcription initiation"/>
    <property type="evidence" value="ECO:0007669"/>
    <property type="project" value="InterPro"/>
</dbReference>
<dbReference type="InterPro" id="IPR013324">
    <property type="entry name" value="RNA_pol_sigma_r3/r4-like"/>
</dbReference>
<keyword evidence="4" id="KW-0238">DNA-binding</keyword>
<dbReference type="PANTHER" id="PTHR43133">
    <property type="entry name" value="RNA POLYMERASE ECF-TYPE SIGMA FACTO"/>
    <property type="match status" value="1"/>
</dbReference>
<dbReference type="SUPFAM" id="SSF88946">
    <property type="entry name" value="Sigma2 domain of RNA polymerase sigma factors"/>
    <property type="match status" value="1"/>
</dbReference>
<evidence type="ECO:0000256" key="2">
    <source>
        <dbReference type="ARBA" id="ARBA00023015"/>
    </source>
</evidence>
<dbReference type="NCBIfam" id="TIGR02937">
    <property type="entry name" value="sigma70-ECF"/>
    <property type="match status" value="1"/>
</dbReference>
<keyword evidence="5" id="KW-0804">Transcription</keyword>
<evidence type="ECO:0000256" key="3">
    <source>
        <dbReference type="ARBA" id="ARBA00023082"/>
    </source>
</evidence>
<dbReference type="GO" id="GO:0016987">
    <property type="term" value="F:sigma factor activity"/>
    <property type="evidence" value="ECO:0007669"/>
    <property type="project" value="UniProtKB-KW"/>
</dbReference>
<evidence type="ECO:0000256" key="5">
    <source>
        <dbReference type="ARBA" id="ARBA00023163"/>
    </source>
</evidence>
<feature type="domain" description="RNA polymerase sigma factor 70 region 4 type 2" evidence="7">
    <location>
        <begin position="176"/>
        <end position="228"/>
    </location>
</feature>
<comment type="caution">
    <text evidence="8">The sequence shown here is derived from an EMBL/GenBank/DDBJ whole genome shotgun (WGS) entry which is preliminary data.</text>
</comment>
<name>A0A644UB41_9ZZZZ</name>
<keyword evidence="2" id="KW-0805">Transcription regulation</keyword>
<evidence type="ECO:0008006" key="9">
    <source>
        <dbReference type="Google" id="ProtNLM"/>
    </source>
</evidence>
<comment type="similarity">
    <text evidence="1">Belongs to the sigma-70 factor family. ECF subfamily.</text>
</comment>
<feature type="domain" description="RNA polymerase sigma-70 region 2" evidence="6">
    <location>
        <begin position="74"/>
        <end position="140"/>
    </location>
</feature>
<accession>A0A644UB41</accession>
<dbReference type="InterPro" id="IPR014284">
    <property type="entry name" value="RNA_pol_sigma-70_dom"/>
</dbReference>
<evidence type="ECO:0000259" key="7">
    <source>
        <dbReference type="Pfam" id="PF08281"/>
    </source>
</evidence>
<proteinExistence type="inferred from homology"/>
<organism evidence="8">
    <name type="scientific">bioreactor metagenome</name>
    <dbReference type="NCBI Taxonomy" id="1076179"/>
    <lineage>
        <taxon>unclassified sequences</taxon>
        <taxon>metagenomes</taxon>
        <taxon>ecological metagenomes</taxon>
    </lineage>
</organism>